<reference evidence="3" key="2">
    <citation type="submission" date="2021-04" db="EMBL/GenBank/DDBJ databases">
        <authorList>
            <person name="Dong X."/>
        </authorList>
    </citation>
    <scope>NUCLEOTIDE SEQUENCE</scope>
    <source>
        <strain evidence="3">ZWT</strain>
    </source>
</reference>
<dbReference type="AlphaFoldDB" id="A0A9J6NZC2"/>
<dbReference type="InterPro" id="IPR006626">
    <property type="entry name" value="PbH1"/>
</dbReference>
<dbReference type="Gene3D" id="2.160.20.10">
    <property type="entry name" value="Single-stranded right-handed beta-helix, Pectin lyase-like"/>
    <property type="match status" value="1"/>
</dbReference>
<comment type="caution">
    <text evidence="3">The sequence shown here is derived from an EMBL/GenBank/DDBJ whole genome shotgun (WGS) entry which is preliminary data.</text>
</comment>
<accession>A0A9J6NZC2</accession>
<dbReference type="EMBL" id="JAGSOJ010000001">
    <property type="protein sequence ID" value="MCM1988949.1"/>
    <property type="molecule type" value="Genomic_DNA"/>
</dbReference>
<protein>
    <submittedName>
        <fullName evidence="3">Right-handed parallel beta-helix repeat-containing protein</fullName>
    </submittedName>
</protein>
<dbReference type="Pfam" id="PF13229">
    <property type="entry name" value="Beta_helix"/>
    <property type="match status" value="1"/>
</dbReference>
<dbReference type="RefSeq" id="WP_250857814.1">
    <property type="nucleotide sequence ID" value="NZ_JAGSOJ010000001.1"/>
</dbReference>
<evidence type="ECO:0000313" key="3">
    <source>
        <dbReference type="EMBL" id="MCM1988949.1"/>
    </source>
</evidence>
<feature type="signal peptide" evidence="1">
    <location>
        <begin position="1"/>
        <end position="24"/>
    </location>
</feature>
<name>A0A9J6NZC2_9CLOT</name>
<organism evidence="3 4">
    <name type="scientific">Oceanirhabdus seepicola</name>
    <dbReference type="NCBI Taxonomy" id="2828781"/>
    <lineage>
        <taxon>Bacteria</taxon>
        <taxon>Bacillati</taxon>
        <taxon>Bacillota</taxon>
        <taxon>Clostridia</taxon>
        <taxon>Eubacteriales</taxon>
        <taxon>Clostridiaceae</taxon>
        <taxon>Oceanirhabdus</taxon>
    </lineage>
</organism>
<reference evidence="3" key="1">
    <citation type="journal article" date="2021" name="mSystems">
        <title>Bacteria and Archaea Synergistically Convert Glycine Betaine to Biogenic Methane in the Formosa Cold Seep of the South China Sea.</title>
        <authorList>
            <person name="Li L."/>
            <person name="Zhang W."/>
            <person name="Zhang S."/>
            <person name="Song L."/>
            <person name="Sun Q."/>
            <person name="Zhang H."/>
            <person name="Xiang H."/>
            <person name="Dong X."/>
        </authorList>
    </citation>
    <scope>NUCLEOTIDE SEQUENCE</scope>
    <source>
        <strain evidence="3">ZWT</strain>
    </source>
</reference>
<keyword evidence="4" id="KW-1185">Reference proteome</keyword>
<dbReference type="InterPro" id="IPR012334">
    <property type="entry name" value="Pectin_lyas_fold"/>
</dbReference>
<feature type="domain" description="Right handed beta helix" evidence="2">
    <location>
        <begin position="294"/>
        <end position="457"/>
    </location>
</feature>
<proteinExistence type="predicted"/>
<evidence type="ECO:0000313" key="4">
    <source>
        <dbReference type="Proteomes" id="UP001056429"/>
    </source>
</evidence>
<feature type="chain" id="PRO_5039887292" evidence="1">
    <location>
        <begin position="25"/>
        <end position="474"/>
    </location>
</feature>
<keyword evidence="1" id="KW-0732">Signal</keyword>
<evidence type="ECO:0000256" key="1">
    <source>
        <dbReference type="SAM" id="SignalP"/>
    </source>
</evidence>
<dbReference type="InterPro" id="IPR011050">
    <property type="entry name" value="Pectin_lyase_fold/virulence"/>
</dbReference>
<sequence length="474" mass="53814">MKLKKRFITVLLLMVFFMETIAFADIPAFTVVIGDKGYSLEQLHKGIGSAEIKKGQPIYIKSTQGKWIDTKSGKEVDKNIIPQVTYFDEYGNKVVYEKHDGDIIKEVSEKMYFELFITKNKSGLGQVISLNMTPEGYSEYFNVNYFQLVDKENKNITEILELGKVNYIYPDIEAKKVSINLYDFSKEKIVGIKEVTIKEDEKIFISENKIAENEVITVSSSEELVAALGSHRTIRLKKGKYDLLNYDKKGSCVRYGQVFDGLEIIFSNIVDMTLEGEEGVELYVDPRYANVMNFNSCSRINFKNLTIGHTRGKGYCTGGVLKFDYCEKINIENCVLYGCGTEGLTITGTNDIFVKDSIIEECSYGIMTIDNSSNISFENSIFRNNKEFHGAIINTCNNVKFNECIFENNEAKFDEFISGYGAAEGAVTIENCTFTKNDSKAFIDENYKKCVVLKNNKFEKNSFEIEGTVTTRKK</sequence>
<dbReference type="SMART" id="SM00710">
    <property type="entry name" value="PbH1"/>
    <property type="match status" value="5"/>
</dbReference>
<dbReference type="InterPro" id="IPR039448">
    <property type="entry name" value="Beta_helix"/>
</dbReference>
<dbReference type="Proteomes" id="UP001056429">
    <property type="component" value="Unassembled WGS sequence"/>
</dbReference>
<dbReference type="SUPFAM" id="SSF51126">
    <property type="entry name" value="Pectin lyase-like"/>
    <property type="match status" value="1"/>
</dbReference>
<evidence type="ECO:0000259" key="2">
    <source>
        <dbReference type="Pfam" id="PF13229"/>
    </source>
</evidence>
<gene>
    <name evidence="3" type="ORF">KDK92_04285</name>
</gene>